<accession>A0A814T126</accession>
<evidence type="ECO:0000256" key="1">
    <source>
        <dbReference type="SAM" id="Coils"/>
    </source>
</evidence>
<keyword evidence="3" id="KW-1185">Reference proteome</keyword>
<keyword evidence="1" id="KW-0175">Coiled coil</keyword>
<dbReference type="Proteomes" id="UP000663879">
    <property type="component" value="Unassembled WGS sequence"/>
</dbReference>
<reference evidence="2" key="1">
    <citation type="submission" date="2021-02" db="EMBL/GenBank/DDBJ databases">
        <authorList>
            <person name="Nowell W R."/>
        </authorList>
    </citation>
    <scope>NUCLEOTIDE SEQUENCE</scope>
    <source>
        <strain evidence="2">Ploen Becks lab</strain>
    </source>
</reference>
<gene>
    <name evidence="2" type="ORF">OXX778_LOCUS23442</name>
</gene>
<name>A0A814T126_9BILA</name>
<organism evidence="2 3">
    <name type="scientific">Brachionus calyciflorus</name>
    <dbReference type="NCBI Taxonomy" id="104777"/>
    <lineage>
        <taxon>Eukaryota</taxon>
        <taxon>Metazoa</taxon>
        <taxon>Spiralia</taxon>
        <taxon>Gnathifera</taxon>
        <taxon>Rotifera</taxon>
        <taxon>Eurotatoria</taxon>
        <taxon>Monogononta</taxon>
        <taxon>Pseudotrocha</taxon>
        <taxon>Ploima</taxon>
        <taxon>Brachionidae</taxon>
        <taxon>Brachionus</taxon>
    </lineage>
</organism>
<dbReference type="AlphaFoldDB" id="A0A814T126"/>
<evidence type="ECO:0000313" key="3">
    <source>
        <dbReference type="Proteomes" id="UP000663879"/>
    </source>
</evidence>
<sequence>KSFFEESLNKLRLEFESQLNQLKIQNNDPELYLTSERIKEYEVKIKHLFNKKLRNEKNIVILQKHIEKNDAPSQLYHINFPEPFLKHNAKFVSDYNDYISQSQKDIMNLAIKHLNDEIKILEKDLKYFKKNLVGCVDSVEDFVNDIETRESDFLKNEFFKADKKCDNVVVKPYLVEKKESSPKKVMII</sequence>
<feature type="coiled-coil region" evidence="1">
    <location>
        <begin position="104"/>
        <end position="131"/>
    </location>
</feature>
<dbReference type="EMBL" id="CAJNOC010012743">
    <property type="protein sequence ID" value="CAF1155293.1"/>
    <property type="molecule type" value="Genomic_DNA"/>
</dbReference>
<evidence type="ECO:0000313" key="2">
    <source>
        <dbReference type="EMBL" id="CAF1155293.1"/>
    </source>
</evidence>
<proteinExistence type="predicted"/>
<protein>
    <submittedName>
        <fullName evidence="2">Uncharacterized protein</fullName>
    </submittedName>
</protein>
<feature type="non-terminal residue" evidence="2">
    <location>
        <position position="1"/>
    </location>
</feature>
<comment type="caution">
    <text evidence="2">The sequence shown here is derived from an EMBL/GenBank/DDBJ whole genome shotgun (WGS) entry which is preliminary data.</text>
</comment>